<organism evidence="1 2">
    <name type="scientific">Pontibacter burrus</name>
    <dbReference type="NCBI Taxonomy" id="2704466"/>
    <lineage>
        <taxon>Bacteria</taxon>
        <taxon>Pseudomonadati</taxon>
        <taxon>Bacteroidota</taxon>
        <taxon>Cytophagia</taxon>
        <taxon>Cytophagales</taxon>
        <taxon>Hymenobacteraceae</taxon>
        <taxon>Pontibacter</taxon>
    </lineage>
</organism>
<evidence type="ECO:0000313" key="2">
    <source>
        <dbReference type="Proteomes" id="UP000474777"/>
    </source>
</evidence>
<gene>
    <name evidence="1" type="ORF">GXP69_16295</name>
</gene>
<name>A0A6B3LQX3_9BACT</name>
<dbReference type="EMBL" id="JAAGWD010000008">
    <property type="protein sequence ID" value="NEM99262.1"/>
    <property type="molecule type" value="Genomic_DNA"/>
</dbReference>
<dbReference type="RefSeq" id="WP_163916277.1">
    <property type="nucleotide sequence ID" value="NZ_JAAGWD010000008.1"/>
</dbReference>
<keyword evidence="2" id="KW-1185">Reference proteome</keyword>
<comment type="caution">
    <text evidence="1">The sequence shown here is derived from an EMBL/GenBank/DDBJ whole genome shotgun (WGS) entry which is preliminary data.</text>
</comment>
<dbReference type="Proteomes" id="UP000474777">
    <property type="component" value="Unassembled WGS sequence"/>
</dbReference>
<evidence type="ECO:0000313" key="1">
    <source>
        <dbReference type="EMBL" id="NEM99262.1"/>
    </source>
</evidence>
<dbReference type="AlphaFoldDB" id="A0A6B3LQX3"/>
<accession>A0A6B3LQX3</accession>
<sequence>MTNRNYRTIANTIVIPVLSGQLSYKLNPISRYGLQTRASECPTMPTIKLWPTTANSINPSNPINTGSATTI</sequence>
<proteinExistence type="predicted"/>
<reference evidence="1 2" key="1">
    <citation type="submission" date="2020-02" db="EMBL/GenBank/DDBJ databases">
        <authorList>
            <person name="Kim M.K."/>
        </authorList>
    </citation>
    <scope>NUCLEOTIDE SEQUENCE [LARGE SCALE GENOMIC DNA]</scope>
    <source>
        <strain evidence="1 2">BT327</strain>
    </source>
</reference>
<protein>
    <submittedName>
        <fullName evidence="1">Uncharacterized protein</fullName>
    </submittedName>
</protein>